<accession>A0A2W5KAB1</accession>
<gene>
    <name evidence="3" type="primary">fhuF</name>
    <name evidence="3" type="ORF">DI565_14710</name>
</gene>
<dbReference type="NCBIfam" id="TIGR03951">
    <property type="entry name" value="Fe_III_red_FhuF"/>
    <property type="match status" value="1"/>
</dbReference>
<dbReference type="PRINTS" id="PR01714">
    <property type="entry name" value="2FE2SRDCTASE"/>
</dbReference>
<dbReference type="GO" id="GO:0003824">
    <property type="term" value="F:catalytic activity"/>
    <property type="evidence" value="ECO:0007669"/>
    <property type="project" value="UniProtKB-ARBA"/>
</dbReference>
<organism evidence="3 4">
    <name type="scientific">Ancylobacter novellus</name>
    <name type="common">Thiobacillus novellus</name>
    <dbReference type="NCBI Taxonomy" id="921"/>
    <lineage>
        <taxon>Bacteria</taxon>
        <taxon>Pseudomonadati</taxon>
        <taxon>Pseudomonadota</taxon>
        <taxon>Alphaproteobacteria</taxon>
        <taxon>Hyphomicrobiales</taxon>
        <taxon>Xanthobacteraceae</taxon>
        <taxon>Ancylobacter</taxon>
    </lineage>
</organism>
<dbReference type="InterPro" id="IPR024726">
    <property type="entry name" value="FhuF_C"/>
</dbReference>
<dbReference type="Pfam" id="PF11575">
    <property type="entry name" value="FhuF_C"/>
    <property type="match status" value="1"/>
</dbReference>
<dbReference type="Pfam" id="PF06276">
    <property type="entry name" value="FhuF"/>
    <property type="match status" value="1"/>
</dbReference>
<evidence type="ECO:0000313" key="4">
    <source>
        <dbReference type="Proteomes" id="UP000249577"/>
    </source>
</evidence>
<proteinExistence type="predicted"/>
<dbReference type="EMBL" id="QFPN01000008">
    <property type="protein sequence ID" value="PZQ12929.1"/>
    <property type="molecule type" value="Genomic_DNA"/>
</dbReference>
<sequence length="244" mass="25614">MADEGAAMTIPALARLFRGPLEPFADSLTLAPAEGARPAADLLEPETLRGLIDRLAAHYGDGDRRAVASLWSKSHFSTLMPAALAANLLLDLDLPVTLDEASVVADERGRTLRVALPHGGAPLDPERGEARFDRLIDGHLEPLIAALAAVSGASKKVFWSNAGNVFDFIVRGAGDLGAPAAGVEAGLAVMAERRRYGRPNPLYAPVSYPPSGRVRRVCCLRYLAPGVGYCGTCPVIPEGVAAAD</sequence>
<evidence type="ECO:0000259" key="2">
    <source>
        <dbReference type="Pfam" id="PF11575"/>
    </source>
</evidence>
<dbReference type="Proteomes" id="UP000249577">
    <property type="component" value="Unassembled WGS sequence"/>
</dbReference>
<feature type="domain" description="Aerobactin siderophore biosynthesis IucA/IucC-like C-terminal" evidence="1">
    <location>
        <begin position="69"/>
        <end position="202"/>
    </location>
</feature>
<dbReference type="AlphaFoldDB" id="A0A2W5KAB1"/>
<comment type="caution">
    <text evidence="3">The sequence shown here is derived from an EMBL/GenBank/DDBJ whole genome shotgun (WGS) entry which is preliminary data.</text>
</comment>
<evidence type="ECO:0000259" key="1">
    <source>
        <dbReference type="Pfam" id="PF06276"/>
    </source>
</evidence>
<protein>
    <submittedName>
        <fullName evidence="3">Siderophore-iron reductase FhuF</fullName>
    </submittedName>
</protein>
<dbReference type="InterPro" id="IPR008090">
    <property type="entry name" value="Fe_iron_reduct"/>
</dbReference>
<name>A0A2W5KAB1_ANCNO</name>
<reference evidence="3 4" key="1">
    <citation type="submission" date="2017-08" db="EMBL/GenBank/DDBJ databases">
        <title>Infants hospitalized years apart are colonized by the same room-sourced microbial strains.</title>
        <authorList>
            <person name="Brooks B."/>
            <person name="Olm M.R."/>
            <person name="Firek B.A."/>
            <person name="Baker R."/>
            <person name="Thomas B.C."/>
            <person name="Morowitz M.J."/>
            <person name="Banfield J.F."/>
        </authorList>
    </citation>
    <scope>NUCLEOTIDE SEQUENCE [LARGE SCALE GENOMIC DNA]</scope>
    <source>
        <strain evidence="3">S2_005_003_R2_43</strain>
    </source>
</reference>
<feature type="domain" description="Ferric siderophore reductase C-terminal" evidence="2">
    <location>
        <begin position="215"/>
        <end position="234"/>
    </location>
</feature>
<dbReference type="InterPro" id="IPR022770">
    <property type="entry name" value="IucA/IucC-like_C"/>
</dbReference>
<dbReference type="GO" id="GO:0051537">
    <property type="term" value="F:2 iron, 2 sulfur cluster binding"/>
    <property type="evidence" value="ECO:0007669"/>
    <property type="project" value="InterPro"/>
</dbReference>
<evidence type="ECO:0000313" key="3">
    <source>
        <dbReference type="EMBL" id="PZQ12929.1"/>
    </source>
</evidence>